<evidence type="ECO:0008006" key="3">
    <source>
        <dbReference type="Google" id="ProtNLM"/>
    </source>
</evidence>
<organism evidence="1 2">
    <name type="scientific">Eumeta variegata</name>
    <name type="common">Bagworm moth</name>
    <name type="synonym">Eumeta japonica</name>
    <dbReference type="NCBI Taxonomy" id="151549"/>
    <lineage>
        <taxon>Eukaryota</taxon>
        <taxon>Metazoa</taxon>
        <taxon>Ecdysozoa</taxon>
        <taxon>Arthropoda</taxon>
        <taxon>Hexapoda</taxon>
        <taxon>Insecta</taxon>
        <taxon>Pterygota</taxon>
        <taxon>Neoptera</taxon>
        <taxon>Endopterygota</taxon>
        <taxon>Lepidoptera</taxon>
        <taxon>Glossata</taxon>
        <taxon>Ditrysia</taxon>
        <taxon>Tineoidea</taxon>
        <taxon>Psychidae</taxon>
        <taxon>Oiketicinae</taxon>
        <taxon>Eumeta</taxon>
    </lineage>
</organism>
<dbReference type="Proteomes" id="UP000299102">
    <property type="component" value="Unassembled WGS sequence"/>
</dbReference>
<gene>
    <name evidence="1" type="ORF">EVAR_44207_1</name>
</gene>
<dbReference type="AlphaFoldDB" id="A0A4C1W2H1"/>
<comment type="caution">
    <text evidence="1">The sequence shown here is derived from an EMBL/GenBank/DDBJ whole genome shotgun (WGS) entry which is preliminary data.</text>
</comment>
<dbReference type="EMBL" id="BGZK01000456">
    <property type="protein sequence ID" value="GBP44679.1"/>
    <property type="molecule type" value="Genomic_DNA"/>
</dbReference>
<evidence type="ECO:0000313" key="2">
    <source>
        <dbReference type="Proteomes" id="UP000299102"/>
    </source>
</evidence>
<proteinExistence type="predicted"/>
<sequence length="91" mass="9979">MRTTAIWRKRLYESPCASVDGRIFTVMFPVFGGQVTVRVVRGGAVWRVYADGGLLGELPFRVPADCVRAIRLRGDLLPTAIYVAPAAPSDQ</sequence>
<protein>
    <recommendedName>
        <fullName evidence="3">Galectin</fullName>
    </recommendedName>
</protein>
<reference evidence="1 2" key="1">
    <citation type="journal article" date="2019" name="Commun. Biol.">
        <title>The bagworm genome reveals a unique fibroin gene that provides high tensile strength.</title>
        <authorList>
            <person name="Kono N."/>
            <person name="Nakamura H."/>
            <person name="Ohtoshi R."/>
            <person name="Tomita M."/>
            <person name="Numata K."/>
            <person name="Arakawa K."/>
        </authorList>
    </citation>
    <scope>NUCLEOTIDE SEQUENCE [LARGE SCALE GENOMIC DNA]</scope>
</reference>
<keyword evidence="2" id="KW-1185">Reference proteome</keyword>
<name>A0A4C1W2H1_EUMVA</name>
<accession>A0A4C1W2H1</accession>
<evidence type="ECO:0000313" key="1">
    <source>
        <dbReference type="EMBL" id="GBP44679.1"/>
    </source>
</evidence>